<evidence type="ECO:0000313" key="3">
    <source>
        <dbReference type="Proteomes" id="UP001417504"/>
    </source>
</evidence>
<feature type="region of interest" description="Disordered" evidence="1">
    <location>
        <begin position="1"/>
        <end position="25"/>
    </location>
</feature>
<keyword evidence="3" id="KW-1185">Reference proteome</keyword>
<evidence type="ECO:0000313" key="2">
    <source>
        <dbReference type="EMBL" id="KAK9154591.1"/>
    </source>
</evidence>
<organism evidence="2 3">
    <name type="scientific">Stephania japonica</name>
    <dbReference type="NCBI Taxonomy" id="461633"/>
    <lineage>
        <taxon>Eukaryota</taxon>
        <taxon>Viridiplantae</taxon>
        <taxon>Streptophyta</taxon>
        <taxon>Embryophyta</taxon>
        <taxon>Tracheophyta</taxon>
        <taxon>Spermatophyta</taxon>
        <taxon>Magnoliopsida</taxon>
        <taxon>Ranunculales</taxon>
        <taxon>Menispermaceae</taxon>
        <taxon>Menispermoideae</taxon>
        <taxon>Cissampelideae</taxon>
        <taxon>Stephania</taxon>
    </lineage>
</organism>
<dbReference type="Proteomes" id="UP001417504">
    <property type="component" value="Unassembled WGS sequence"/>
</dbReference>
<proteinExistence type="predicted"/>
<dbReference type="EMBL" id="JBBNAE010000001">
    <property type="protein sequence ID" value="KAK9154591.1"/>
    <property type="molecule type" value="Genomic_DNA"/>
</dbReference>
<sequence length="137" mass="15287">MERRRNAQTSGIEIRTHGIKSASEEPRKLSKRITLVQKTMADVKFFQTLKVMEGVVEDADLKRMRSRSVKLRLEVLKDADINGGNGSISVKGKGESCCTLLMARENGFCVNGLRWERLALELRIKNLGTSVIGSIPL</sequence>
<protein>
    <submittedName>
        <fullName evidence="2">Uncharacterized protein</fullName>
    </submittedName>
</protein>
<dbReference type="AlphaFoldDB" id="A0AAP0KLC8"/>
<accession>A0AAP0KLC8</accession>
<comment type="caution">
    <text evidence="2">The sequence shown here is derived from an EMBL/GenBank/DDBJ whole genome shotgun (WGS) entry which is preliminary data.</text>
</comment>
<evidence type="ECO:0000256" key="1">
    <source>
        <dbReference type="SAM" id="MobiDB-lite"/>
    </source>
</evidence>
<name>A0AAP0KLC8_9MAGN</name>
<reference evidence="2 3" key="1">
    <citation type="submission" date="2024-01" db="EMBL/GenBank/DDBJ databases">
        <title>Genome assemblies of Stephania.</title>
        <authorList>
            <person name="Yang L."/>
        </authorList>
    </citation>
    <scope>NUCLEOTIDE SEQUENCE [LARGE SCALE GENOMIC DNA]</scope>
    <source>
        <strain evidence="2">QJT</strain>
        <tissue evidence="2">Leaf</tissue>
    </source>
</reference>
<gene>
    <name evidence="2" type="ORF">Sjap_002071</name>
</gene>